<proteinExistence type="predicted"/>
<evidence type="ECO:0000259" key="3">
    <source>
        <dbReference type="Pfam" id="PF00174"/>
    </source>
</evidence>
<dbReference type="PANTHER" id="PTHR19372:SF7">
    <property type="entry name" value="SULFITE OXIDASE, MITOCHONDRIAL"/>
    <property type="match status" value="1"/>
</dbReference>
<name>A0A4Q7V4S5_PSEST</name>
<dbReference type="InterPro" id="IPR036374">
    <property type="entry name" value="OxRdtase_Mopterin-bd_sf"/>
</dbReference>
<feature type="domain" description="Oxidoreductase molybdopterin-binding" evidence="3">
    <location>
        <begin position="256"/>
        <end position="409"/>
    </location>
</feature>
<accession>A0A4Q7V4S5</accession>
<feature type="transmembrane region" description="Helical" evidence="2">
    <location>
        <begin position="81"/>
        <end position="100"/>
    </location>
</feature>
<dbReference type="EMBL" id="SHKL01000001">
    <property type="protein sequence ID" value="RZT88541.1"/>
    <property type="molecule type" value="Genomic_DNA"/>
</dbReference>
<keyword evidence="2" id="KW-0812">Transmembrane</keyword>
<evidence type="ECO:0000256" key="1">
    <source>
        <dbReference type="SAM" id="MobiDB-lite"/>
    </source>
</evidence>
<feature type="transmembrane region" description="Helical" evidence="2">
    <location>
        <begin position="174"/>
        <end position="195"/>
    </location>
</feature>
<comment type="caution">
    <text evidence="4">The sequence shown here is derived from an EMBL/GenBank/DDBJ whole genome shotgun (WGS) entry which is preliminary data.</text>
</comment>
<dbReference type="GO" id="GO:0020037">
    <property type="term" value="F:heme binding"/>
    <property type="evidence" value="ECO:0007669"/>
    <property type="project" value="TreeGrafter"/>
</dbReference>
<dbReference type="Pfam" id="PF00174">
    <property type="entry name" value="Oxidored_molyb"/>
    <property type="match status" value="1"/>
</dbReference>
<evidence type="ECO:0000313" key="5">
    <source>
        <dbReference type="Proteomes" id="UP000291591"/>
    </source>
</evidence>
<reference evidence="4 5" key="1">
    <citation type="submission" date="2019-02" db="EMBL/GenBank/DDBJ databases">
        <title>Sequencing the genomes of 1000 actinobacteria strains.</title>
        <authorList>
            <person name="Klenk H.-P."/>
        </authorList>
    </citation>
    <scope>NUCLEOTIDE SEQUENCE [LARGE SCALE GENOMIC DNA]</scope>
    <source>
        <strain evidence="4 5">DSM 45779</strain>
    </source>
</reference>
<keyword evidence="5" id="KW-1185">Reference proteome</keyword>
<keyword evidence="2" id="KW-1133">Transmembrane helix</keyword>
<dbReference type="SUPFAM" id="SSF56524">
    <property type="entry name" value="Oxidoreductase molybdopterin-binding domain"/>
    <property type="match status" value="1"/>
</dbReference>
<dbReference type="OrthoDB" id="9795587at2"/>
<dbReference type="InterPro" id="IPR000572">
    <property type="entry name" value="OxRdtase_Mopterin-bd_dom"/>
</dbReference>
<dbReference type="GO" id="GO:0008482">
    <property type="term" value="F:sulfite oxidase activity"/>
    <property type="evidence" value="ECO:0007669"/>
    <property type="project" value="TreeGrafter"/>
</dbReference>
<feature type="transmembrane region" description="Helical" evidence="2">
    <location>
        <begin position="136"/>
        <end position="153"/>
    </location>
</feature>
<dbReference type="InterPro" id="IPR014756">
    <property type="entry name" value="Ig_E-set"/>
</dbReference>
<sequence>MTSTTSPPAPTTPAPARLATGQAAGIGLAATVLGVGAGQLVAGLFSPSSAPLLAVGDRVINLSPQPLVEFATSTFGTADKAVLIAGIVVLLVVVGAVAGLVSRRDERPGSGVLAGLGVVGVAAVATGSSFGPLDLLAPAAALFSAVWAFRRLHRVGLRAGRQREPAAGLTRRRLLAAGSAAGLGGLLAGAAGVGLGSGLSATGGPAASRDAVTRRLATATVTRAPALPPGVDLPDAGVTRFATANADFYRIDTALRVPSLTAESWRLRVHGMVARELDIGFDDLMRRPLVERWVTMTCVSNEVGGDLVSNARFVGVDLRELLLEAGPLPGADQVLSTSTDGWTAGSPTSVLLEPGRGALLAVGMNGEALPREHGFPVRIVVPGLYGYVSATKWLEQIELTTFADRQAYWIDQGWGVLGPIKTGARIDVPGAFASVPAGPVTIAGSAWSQPRGISRVEVRVDGGPWQEASLAATPGGDTWRMWKAVLDLPAGRPTVECRATDADGSTQTDQRADPIPDGATGWPSRRFTVG</sequence>
<evidence type="ECO:0000313" key="4">
    <source>
        <dbReference type="EMBL" id="RZT88541.1"/>
    </source>
</evidence>
<feature type="transmembrane region" description="Helical" evidence="2">
    <location>
        <begin position="112"/>
        <end position="130"/>
    </location>
</feature>
<dbReference type="AlphaFoldDB" id="A0A4Q7V4S5"/>
<dbReference type="PANTHER" id="PTHR19372">
    <property type="entry name" value="SULFITE REDUCTASE"/>
    <property type="match status" value="1"/>
</dbReference>
<keyword evidence="2" id="KW-0472">Membrane</keyword>
<organism evidence="4 5">
    <name type="scientific">Pseudonocardia sediminis</name>
    <dbReference type="NCBI Taxonomy" id="1397368"/>
    <lineage>
        <taxon>Bacteria</taxon>
        <taxon>Bacillati</taxon>
        <taxon>Actinomycetota</taxon>
        <taxon>Actinomycetes</taxon>
        <taxon>Pseudonocardiales</taxon>
        <taxon>Pseudonocardiaceae</taxon>
        <taxon>Pseudonocardia</taxon>
    </lineage>
</organism>
<dbReference type="Gene3D" id="2.60.40.650">
    <property type="match status" value="1"/>
</dbReference>
<dbReference type="RefSeq" id="WP_130292532.1">
    <property type="nucleotide sequence ID" value="NZ_SHKL01000001.1"/>
</dbReference>
<dbReference type="SUPFAM" id="SSF81296">
    <property type="entry name" value="E set domains"/>
    <property type="match status" value="1"/>
</dbReference>
<dbReference type="Gene3D" id="3.90.420.10">
    <property type="entry name" value="Oxidoreductase, molybdopterin-binding domain"/>
    <property type="match status" value="1"/>
</dbReference>
<evidence type="ECO:0000256" key="2">
    <source>
        <dbReference type="SAM" id="Phobius"/>
    </source>
</evidence>
<protein>
    <submittedName>
        <fullName evidence="4">DMSO/TMAO reductase YedYZ molybdopterin-dependent catalytic subunit</fullName>
    </submittedName>
</protein>
<dbReference type="Proteomes" id="UP000291591">
    <property type="component" value="Unassembled WGS sequence"/>
</dbReference>
<gene>
    <name evidence="4" type="ORF">EV383_5484</name>
</gene>
<dbReference type="GO" id="GO:0043546">
    <property type="term" value="F:molybdopterin cofactor binding"/>
    <property type="evidence" value="ECO:0007669"/>
    <property type="project" value="TreeGrafter"/>
</dbReference>
<dbReference type="GO" id="GO:0006790">
    <property type="term" value="P:sulfur compound metabolic process"/>
    <property type="evidence" value="ECO:0007669"/>
    <property type="project" value="TreeGrafter"/>
</dbReference>
<feature type="region of interest" description="Disordered" evidence="1">
    <location>
        <begin position="497"/>
        <end position="530"/>
    </location>
</feature>